<comment type="pathway">
    <text evidence="2">Cell wall biogenesis; lipoteichoic acid biosynthesis.</text>
</comment>
<evidence type="ECO:0000256" key="2">
    <source>
        <dbReference type="ARBA" id="ARBA00004936"/>
    </source>
</evidence>
<name>A0A1W1YHQ0_9FIRM</name>
<evidence type="ECO:0000313" key="9">
    <source>
        <dbReference type="EMBL" id="SMC35331.1"/>
    </source>
</evidence>
<dbReference type="InterPro" id="IPR000917">
    <property type="entry name" value="Sulfatase_N"/>
</dbReference>
<feature type="transmembrane region" description="Helical" evidence="7">
    <location>
        <begin position="63"/>
        <end position="84"/>
    </location>
</feature>
<gene>
    <name evidence="9" type="ORF">SAMN04488500_101358</name>
</gene>
<keyword evidence="9" id="KW-0808">Transferase</keyword>
<dbReference type="GO" id="GO:0016740">
    <property type="term" value="F:transferase activity"/>
    <property type="evidence" value="ECO:0007669"/>
    <property type="project" value="UniProtKB-KW"/>
</dbReference>
<keyword evidence="6 7" id="KW-0472">Membrane</keyword>
<protein>
    <submittedName>
        <fullName evidence="9">Phosphoglycerol transferase MdoB</fullName>
    </submittedName>
</protein>
<evidence type="ECO:0000256" key="6">
    <source>
        <dbReference type="ARBA" id="ARBA00023136"/>
    </source>
</evidence>
<feature type="transmembrane region" description="Helical" evidence="7">
    <location>
        <begin position="188"/>
        <end position="207"/>
    </location>
</feature>
<dbReference type="GO" id="GO:0005886">
    <property type="term" value="C:plasma membrane"/>
    <property type="evidence" value="ECO:0007669"/>
    <property type="project" value="UniProtKB-SubCell"/>
</dbReference>
<dbReference type="Proteomes" id="UP000192738">
    <property type="component" value="Unassembled WGS sequence"/>
</dbReference>
<keyword evidence="10" id="KW-1185">Reference proteome</keyword>
<evidence type="ECO:0000256" key="5">
    <source>
        <dbReference type="ARBA" id="ARBA00022989"/>
    </source>
</evidence>
<keyword evidence="3" id="KW-1003">Cell membrane</keyword>
<dbReference type="AlphaFoldDB" id="A0A1W1YHQ0"/>
<sequence>MIIRLVNWDEFYSELQQDCKLFIFILGVFCLFRVGFIAVMHSFLSEAATISDIAAALYYGFRISLKSAGLMVLMPLVCCTGLRLFLPWKRLSHIRLYLGAVYVTLLSFLFHARIPYYQEFRMAFNQLLFNTLNDDVSAIVHTVIEQYNLPVRVLLASATAFLLCRLLRRWLASKTYSFPRLSKWYHNIALRAALLVAIYYLTIFIRFGGSMTFAHNIDWENSGITKDQLLNEAILDDVQALYRAYILHERVSASTGLDMDPGRLADYGGYMAGHTVKSANLDDFLRKTVVGGTDAPPRQVFLIIAESYANWPLLPQYSNLNIANGLKGIIAQDEAAYVPNFLPNGMSTISGVMGVVTGLAEANLYLNYLPESYKEPYATALAPQMKRLGYSADFWYAGPNSWEKVRDFTLAQGFDSFYGMGDYDSTGGNVWGCDDYYLYEAVLGHVKSDRPGFHVILTVSNHSPYTVDLAREGFDPGIVAAGLPEKLRNDPEFIKKLGHFWYADKMLAQFVKEARRQYPDSLFVIVGDHADRVNIETNPPLFERYAIPFVVYGKGISKESLPEQTAGSHINVTPTLLELVAPSGFEYYSLGHSLTKGNDFGMNYGFWISPGHIGKAESEYSENHLTKSGLIPPAQDKIRQEIDSARAISWWRIKYGKQLKL</sequence>
<dbReference type="CDD" id="cd16015">
    <property type="entry name" value="LTA_synthase"/>
    <property type="match status" value="1"/>
</dbReference>
<dbReference type="Gene3D" id="3.40.720.10">
    <property type="entry name" value="Alkaline Phosphatase, subunit A"/>
    <property type="match status" value="1"/>
</dbReference>
<evidence type="ECO:0000256" key="4">
    <source>
        <dbReference type="ARBA" id="ARBA00022692"/>
    </source>
</evidence>
<keyword evidence="5 7" id="KW-1133">Transmembrane helix</keyword>
<dbReference type="PANTHER" id="PTHR47371">
    <property type="entry name" value="LIPOTEICHOIC ACID SYNTHASE"/>
    <property type="match status" value="1"/>
</dbReference>
<feature type="transmembrane region" description="Helical" evidence="7">
    <location>
        <begin position="149"/>
        <end position="167"/>
    </location>
</feature>
<reference evidence="9 10" key="1">
    <citation type="submission" date="2017-04" db="EMBL/GenBank/DDBJ databases">
        <authorList>
            <person name="Afonso C.L."/>
            <person name="Miller P.J."/>
            <person name="Scott M.A."/>
            <person name="Spackman E."/>
            <person name="Goraichik I."/>
            <person name="Dimitrov K.M."/>
            <person name="Suarez D.L."/>
            <person name="Swayne D.E."/>
        </authorList>
    </citation>
    <scope>NUCLEOTIDE SEQUENCE [LARGE SCALE GENOMIC DNA]</scope>
    <source>
        <strain evidence="9 10">DSM 5090</strain>
    </source>
</reference>
<dbReference type="STRING" id="112901.SAMN04488500_101358"/>
<dbReference type="RefSeq" id="WP_084573863.1">
    <property type="nucleotide sequence ID" value="NZ_CP155572.1"/>
</dbReference>
<evidence type="ECO:0000259" key="8">
    <source>
        <dbReference type="Pfam" id="PF00884"/>
    </source>
</evidence>
<dbReference type="PANTHER" id="PTHR47371:SF3">
    <property type="entry name" value="PHOSPHOGLYCEROL TRANSFERASE I"/>
    <property type="match status" value="1"/>
</dbReference>
<feature type="transmembrane region" description="Helical" evidence="7">
    <location>
        <begin position="96"/>
        <end position="114"/>
    </location>
</feature>
<evidence type="ECO:0000256" key="7">
    <source>
        <dbReference type="SAM" id="Phobius"/>
    </source>
</evidence>
<dbReference type="InterPro" id="IPR017850">
    <property type="entry name" value="Alkaline_phosphatase_core_sf"/>
</dbReference>
<dbReference type="InterPro" id="IPR050448">
    <property type="entry name" value="OpgB/LTA_synthase_biosynth"/>
</dbReference>
<feature type="transmembrane region" description="Helical" evidence="7">
    <location>
        <begin position="21"/>
        <end position="43"/>
    </location>
</feature>
<dbReference type="Pfam" id="PF00884">
    <property type="entry name" value="Sulfatase"/>
    <property type="match status" value="1"/>
</dbReference>
<evidence type="ECO:0000313" key="10">
    <source>
        <dbReference type="Proteomes" id="UP000192738"/>
    </source>
</evidence>
<evidence type="ECO:0000256" key="3">
    <source>
        <dbReference type="ARBA" id="ARBA00022475"/>
    </source>
</evidence>
<dbReference type="SUPFAM" id="SSF53649">
    <property type="entry name" value="Alkaline phosphatase-like"/>
    <property type="match status" value="1"/>
</dbReference>
<feature type="domain" description="Sulfatase N-terminal" evidence="8">
    <location>
        <begin position="332"/>
        <end position="580"/>
    </location>
</feature>
<dbReference type="EMBL" id="FWXI01000001">
    <property type="protein sequence ID" value="SMC35331.1"/>
    <property type="molecule type" value="Genomic_DNA"/>
</dbReference>
<accession>A0A1W1YHQ0</accession>
<organism evidence="9 10">
    <name type="scientific">Sporomusa malonica</name>
    <dbReference type="NCBI Taxonomy" id="112901"/>
    <lineage>
        <taxon>Bacteria</taxon>
        <taxon>Bacillati</taxon>
        <taxon>Bacillota</taxon>
        <taxon>Negativicutes</taxon>
        <taxon>Selenomonadales</taxon>
        <taxon>Sporomusaceae</taxon>
        <taxon>Sporomusa</taxon>
    </lineage>
</organism>
<proteinExistence type="predicted"/>
<comment type="subcellular location">
    <subcellularLocation>
        <location evidence="1">Cell membrane</location>
        <topology evidence="1">Multi-pass membrane protein</topology>
    </subcellularLocation>
</comment>
<evidence type="ECO:0000256" key="1">
    <source>
        <dbReference type="ARBA" id="ARBA00004651"/>
    </source>
</evidence>
<keyword evidence="4 7" id="KW-0812">Transmembrane</keyword>